<reference evidence="2 3" key="1">
    <citation type="submission" date="2019-05" db="EMBL/GenBank/DDBJ databases">
        <title>Another draft genome of Portunus trituberculatus and its Hox gene families provides insights of decapod evolution.</title>
        <authorList>
            <person name="Jeong J.-H."/>
            <person name="Song I."/>
            <person name="Kim S."/>
            <person name="Choi T."/>
            <person name="Kim D."/>
            <person name="Ryu S."/>
            <person name="Kim W."/>
        </authorList>
    </citation>
    <scope>NUCLEOTIDE SEQUENCE [LARGE SCALE GENOMIC DNA]</scope>
    <source>
        <tissue evidence="2">Muscle</tissue>
    </source>
</reference>
<name>A0A5B7CYD5_PORTR</name>
<organism evidence="2 3">
    <name type="scientific">Portunus trituberculatus</name>
    <name type="common">Swimming crab</name>
    <name type="synonym">Neptunus trituberculatus</name>
    <dbReference type="NCBI Taxonomy" id="210409"/>
    <lineage>
        <taxon>Eukaryota</taxon>
        <taxon>Metazoa</taxon>
        <taxon>Ecdysozoa</taxon>
        <taxon>Arthropoda</taxon>
        <taxon>Crustacea</taxon>
        <taxon>Multicrustacea</taxon>
        <taxon>Malacostraca</taxon>
        <taxon>Eumalacostraca</taxon>
        <taxon>Eucarida</taxon>
        <taxon>Decapoda</taxon>
        <taxon>Pleocyemata</taxon>
        <taxon>Brachyura</taxon>
        <taxon>Eubrachyura</taxon>
        <taxon>Portunoidea</taxon>
        <taxon>Portunidae</taxon>
        <taxon>Portuninae</taxon>
        <taxon>Portunus</taxon>
    </lineage>
</organism>
<keyword evidence="3" id="KW-1185">Reference proteome</keyword>
<evidence type="ECO:0000313" key="3">
    <source>
        <dbReference type="Proteomes" id="UP000324222"/>
    </source>
</evidence>
<dbReference type="Proteomes" id="UP000324222">
    <property type="component" value="Unassembled WGS sequence"/>
</dbReference>
<evidence type="ECO:0000313" key="2">
    <source>
        <dbReference type="EMBL" id="MPC13891.1"/>
    </source>
</evidence>
<accession>A0A5B7CYD5</accession>
<comment type="caution">
    <text evidence="2">The sequence shown here is derived from an EMBL/GenBank/DDBJ whole genome shotgun (WGS) entry which is preliminary data.</text>
</comment>
<feature type="region of interest" description="Disordered" evidence="1">
    <location>
        <begin position="523"/>
        <end position="558"/>
    </location>
</feature>
<proteinExistence type="predicted"/>
<evidence type="ECO:0000256" key="1">
    <source>
        <dbReference type="SAM" id="MobiDB-lite"/>
    </source>
</evidence>
<sequence length="558" mass="61208">MDCGDVKGSDALLAAELRAPGRRDREKADSPELWVSEHYLDSSLRPEVFSREALLIARFGGPEPVSWQPCLASLSPDQPLDEPPYHSSLLVVLHHPVSILVTAGYRAAYSPPCSIPRSLLGIRYLCAARDGRRGQVRRGGLRRHANPLLLLLPLVVGVLGYPPDESWRGWAWVWRGAGQGQAVGAERGAGPRRVDCASVPQLGVHGFGDHVYHSWRDGGLLEEGGRRCSCVAATGVHQHWVDGLRQQHHVLSERRQPEHVLVELRRAPRHGHQQAAGITQERARVRQRPQTEGAGRRGGGSPALLFTSITVTLVSVERRRLRSSSSLTPTEEDAGEGGPEWEGEAALLLTSGLEYPDDEDEDSRAGEDFFLERSVREEREEEEEEEEVVMGGAGVTVVVAAASLSLGAVLNPVWAQDARRRRGLEASVWHPAVLKDGTRSTILCRCSSPRGSCSSKARESCRASRTVLQDALGCPCLLTRRPQTLHQILLRPRGSERRCDAAVQDARAAEWLPPRPHRDIVQGVGGRHPRQPHQHGGSCQQRKGAAASLSQGEEFWEA</sequence>
<feature type="region of interest" description="Disordered" evidence="1">
    <location>
        <begin position="320"/>
        <end position="341"/>
    </location>
</feature>
<dbReference type="EMBL" id="VSRR010000313">
    <property type="protein sequence ID" value="MPC13891.1"/>
    <property type="molecule type" value="Genomic_DNA"/>
</dbReference>
<dbReference type="AlphaFoldDB" id="A0A5B7CYD5"/>
<protein>
    <submittedName>
        <fullName evidence="2">Uncharacterized protein</fullName>
    </submittedName>
</protein>
<gene>
    <name evidence="2" type="ORF">E2C01_006640</name>
</gene>
<feature type="compositionally biased region" description="Acidic residues" evidence="1">
    <location>
        <begin position="330"/>
        <end position="341"/>
    </location>
</feature>
<feature type="region of interest" description="Disordered" evidence="1">
    <location>
        <begin position="269"/>
        <end position="303"/>
    </location>
</feature>